<dbReference type="Proteomes" id="UP000219327">
    <property type="component" value="Unassembled WGS sequence"/>
</dbReference>
<comment type="caution">
    <text evidence="1">The sequence shown here is derived from an EMBL/GenBank/DDBJ whole genome shotgun (WGS) entry which is preliminary data.</text>
</comment>
<sequence length="86" mass="9415">MAMGVEVGNNRGDHFPQKIRNILQKYGAGIHIGNVRDNNEDSLVCDEQKDQWIVADGMGGHGFGEVASAISAYEITRHVRRGHGVN</sequence>
<proteinExistence type="predicted"/>
<gene>
    <name evidence="1" type="ORF">CNE99_09810</name>
</gene>
<protein>
    <recommendedName>
        <fullName evidence="3">PPM-type phosphatase domain-containing protein</fullName>
    </recommendedName>
</protein>
<accession>A0A2A5WIZ5</accession>
<evidence type="ECO:0000313" key="1">
    <source>
        <dbReference type="EMBL" id="PDH36382.1"/>
    </source>
</evidence>
<reference evidence="1 2" key="1">
    <citation type="submission" date="2017-08" db="EMBL/GenBank/DDBJ databases">
        <title>Fine stratification of microbial communities through a metagenomic profile of the photic zone.</title>
        <authorList>
            <person name="Haro-Moreno J.M."/>
            <person name="Lopez-Perez M."/>
            <person name="De La Torre J."/>
            <person name="Picazo A."/>
            <person name="Camacho A."/>
            <person name="Rodriguez-Valera F."/>
        </authorList>
    </citation>
    <scope>NUCLEOTIDE SEQUENCE [LARGE SCALE GENOMIC DNA]</scope>
    <source>
        <strain evidence="1">MED-G24</strain>
    </source>
</reference>
<evidence type="ECO:0008006" key="3">
    <source>
        <dbReference type="Google" id="ProtNLM"/>
    </source>
</evidence>
<dbReference type="Gene3D" id="3.60.40.10">
    <property type="entry name" value="PPM-type phosphatase domain"/>
    <property type="match status" value="1"/>
</dbReference>
<dbReference type="EMBL" id="NTKD01000069">
    <property type="protein sequence ID" value="PDH36382.1"/>
    <property type="molecule type" value="Genomic_DNA"/>
</dbReference>
<dbReference type="InterPro" id="IPR036457">
    <property type="entry name" value="PPM-type-like_dom_sf"/>
</dbReference>
<evidence type="ECO:0000313" key="2">
    <source>
        <dbReference type="Proteomes" id="UP000219327"/>
    </source>
</evidence>
<organism evidence="1 2">
    <name type="scientific">OM182 bacterium MED-G24</name>
    <dbReference type="NCBI Taxonomy" id="1986255"/>
    <lineage>
        <taxon>Bacteria</taxon>
        <taxon>Pseudomonadati</taxon>
        <taxon>Pseudomonadota</taxon>
        <taxon>Gammaproteobacteria</taxon>
        <taxon>OMG group</taxon>
        <taxon>OM182 clade</taxon>
    </lineage>
</organism>
<dbReference type="SUPFAM" id="SSF81606">
    <property type="entry name" value="PP2C-like"/>
    <property type="match status" value="1"/>
</dbReference>
<dbReference type="AlphaFoldDB" id="A0A2A5WIZ5"/>
<name>A0A2A5WIZ5_9GAMM</name>